<dbReference type="InterPro" id="IPR018961">
    <property type="entry name" value="DnaJ_homolog_subfam-C_membr-28"/>
</dbReference>
<comment type="caution">
    <text evidence="2">The sequence shown here is derived from an EMBL/GenBank/DDBJ whole genome shotgun (WGS) entry which is preliminary data.</text>
</comment>
<dbReference type="EMBL" id="VSIY01000003">
    <property type="protein sequence ID" value="TYB82955.1"/>
    <property type="molecule type" value="Genomic_DNA"/>
</dbReference>
<dbReference type="Proteomes" id="UP000322080">
    <property type="component" value="Unassembled WGS sequence"/>
</dbReference>
<protein>
    <submittedName>
        <fullName evidence="2">DUF1992 domain-containing protein</fullName>
    </submittedName>
</protein>
<organism evidence="2 3">
    <name type="scientific">Maritimibacter fusiformis</name>
    <dbReference type="NCBI Taxonomy" id="2603819"/>
    <lineage>
        <taxon>Bacteria</taxon>
        <taxon>Pseudomonadati</taxon>
        <taxon>Pseudomonadota</taxon>
        <taxon>Alphaproteobacteria</taxon>
        <taxon>Rhodobacterales</taxon>
        <taxon>Roseobacteraceae</taxon>
        <taxon>Maritimibacter</taxon>
    </lineage>
</organism>
<proteinExistence type="predicted"/>
<accession>A0A5D0RPY5</accession>
<evidence type="ECO:0000313" key="2">
    <source>
        <dbReference type="EMBL" id="TYB82955.1"/>
    </source>
</evidence>
<evidence type="ECO:0000259" key="1">
    <source>
        <dbReference type="Pfam" id="PF09350"/>
    </source>
</evidence>
<dbReference type="AlphaFoldDB" id="A0A5D0RPY5"/>
<evidence type="ECO:0000313" key="3">
    <source>
        <dbReference type="Proteomes" id="UP000322080"/>
    </source>
</evidence>
<name>A0A5D0RPY5_9RHOB</name>
<dbReference type="RefSeq" id="WP_148376045.1">
    <property type="nucleotide sequence ID" value="NZ_VSIY01000003.1"/>
</dbReference>
<keyword evidence="3" id="KW-1185">Reference proteome</keyword>
<feature type="domain" description="DnaJ homologue subfamily C member 28 conserved" evidence="1">
    <location>
        <begin position="12"/>
        <end position="42"/>
    </location>
</feature>
<gene>
    <name evidence="2" type="ORF">FVF75_01855</name>
</gene>
<reference evidence="2 3" key="1">
    <citation type="submission" date="2019-08" db="EMBL/GenBank/DDBJ databases">
        <title>Identification of a novel species of the genus Boseongicola.</title>
        <authorList>
            <person name="Zhang X.-Q."/>
        </authorList>
    </citation>
    <scope>NUCLEOTIDE SEQUENCE [LARGE SCALE GENOMIC DNA]</scope>
    <source>
        <strain evidence="2 3">HY14</strain>
    </source>
</reference>
<dbReference type="Pfam" id="PF09350">
    <property type="entry name" value="DJC28_CD"/>
    <property type="match status" value="1"/>
</dbReference>
<sequence>MEFDNLLDIAFRQALENGDLDDLPGAGKPLDPADFNTDPFAHVYREGEVMTPFGALQHQIDSARNRLAAETDPEKRRAIQTEISALETRKAIEMETFRRYS</sequence>